<evidence type="ECO:0008006" key="3">
    <source>
        <dbReference type="Google" id="ProtNLM"/>
    </source>
</evidence>
<keyword evidence="2" id="KW-1185">Reference proteome</keyword>
<evidence type="ECO:0000313" key="1">
    <source>
        <dbReference type="EMBL" id="GAA4391884.1"/>
    </source>
</evidence>
<organism evidence="1 2">
    <name type="scientific">Hymenobacter koreensis</name>
    <dbReference type="NCBI Taxonomy" id="1084523"/>
    <lineage>
        <taxon>Bacteria</taxon>
        <taxon>Pseudomonadati</taxon>
        <taxon>Bacteroidota</taxon>
        <taxon>Cytophagia</taxon>
        <taxon>Cytophagales</taxon>
        <taxon>Hymenobacteraceae</taxon>
        <taxon>Hymenobacter</taxon>
    </lineage>
</organism>
<comment type="caution">
    <text evidence="1">The sequence shown here is derived from an EMBL/GenBank/DDBJ whole genome shotgun (WGS) entry which is preliminary data.</text>
</comment>
<dbReference type="RefSeq" id="WP_345227395.1">
    <property type="nucleotide sequence ID" value="NZ_BAABHA010000015.1"/>
</dbReference>
<dbReference type="EMBL" id="BAABHA010000015">
    <property type="protein sequence ID" value="GAA4391884.1"/>
    <property type="molecule type" value="Genomic_DNA"/>
</dbReference>
<evidence type="ECO:0000313" key="2">
    <source>
        <dbReference type="Proteomes" id="UP001500454"/>
    </source>
</evidence>
<dbReference type="Proteomes" id="UP001500454">
    <property type="component" value="Unassembled WGS sequence"/>
</dbReference>
<sequence length="87" mass="9851">MTTETLQKAKAIEQRISKLHGEIADFQTAGIVLRLHNNDFGFSLISTIGTSENSEHPDAELARAFVQKLIERRQQESSKLHEQFNSL</sequence>
<reference evidence="2" key="1">
    <citation type="journal article" date="2019" name="Int. J. Syst. Evol. Microbiol.">
        <title>The Global Catalogue of Microorganisms (GCM) 10K type strain sequencing project: providing services to taxonomists for standard genome sequencing and annotation.</title>
        <authorList>
            <consortium name="The Broad Institute Genomics Platform"/>
            <consortium name="The Broad Institute Genome Sequencing Center for Infectious Disease"/>
            <person name="Wu L."/>
            <person name="Ma J."/>
        </authorList>
    </citation>
    <scope>NUCLEOTIDE SEQUENCE [LARGE SCALE GENOMIC DNA]</scope>
    <source>
        <strain evidence="2">JCM 17924</strain>
    </source>
</reference>
<protein>
    <recommendedName>
        <fullName evidence="3">YbaB/EbfC family DNA-binding protein</fullName>
    </recommendedName>
</protein>
<accession>A0ABP8JJR4</accession>
<proteinExistence type="predicted"/>
<name>A0ABP8JJR4_9BACT</name>
<gene>
    <name evidence="1" type="ORF">GCM10023186_41730</name>
</gene>